<feature type="compositionally biased region" description="Low complexity" evidence="1">
    <location>
        <begin position="322"/>
        <end position="335"/>
    </location>
</feature>
<feature type="compositionally biased region" description="Low complexity" evidence="1">
    <location>
        <begin position="186"/>
        <end position="200"/>
    </location>
</feature>
<keyword evidence="2" id="KW-0732">Signal</keyword>
<evidence type="ECO:0000256" key="1">
    <source>
        <dbReference type="SAM" id="MobiDB-lite"/>
    </source>
</evidence>
<evidence type="ECO:0000256" key="2">
    <source>
        <dbReference type="SAM" id="SignalP"/>
    </source>
</evidence>
<sequence>MHSLLKAAAASVVLVACLAIEGSAGSSCVEGHSMGRDGVQWARRSRDRAELMHDYKRPKRAKYYGGGGGPPGWALHRPAPRAPPFYSHTPPPDYMFDDENSPASFAPSASPVFKLGLLSKKPAAGPETLVDADIANLVRSLSKNDLDRIIEYAGEKSGRPYIRNAIDGPAEYDGDDHRRPSRGRPGRPAGAGPRSPVGSPYVPDGAPSPSHAYGNSELGAGMVADRDPLLFVTDRYREEEFPNVSSFRDDSADFDISYTKNIESVIKPVADYKLGNFGELPLMNEESKTKSIDSYNVAHYTVTSISSPPESKKSDSGERGAGAEPKFEAAPAAGAAAAARAHSDAHLKAVKIWTHHSVGAAYTVHDDGSLSPEKPLLRKPATYS</sequence>
<evidence type="ECO:0000313" key="3">
    <source>
        <dbReference type="EMBL" id="GBP39680.1"/>
    </source>
</evidence>
<comment type="caution">
    <text evidence="3">The sequence shown here is derived from an EMBL/GenBank/DDBJ whole genome shotgun (WGS) entry which is preliminary data.</text>
</comment>
<evidence type="ECO:0000313" key="4">
    <source>
        <dbReference type="Proteomes" id="UP000299102"/>
    </source>
</evidence>
<feature type="region of interest" description="Disordered" evidence="1">
    <location>
        <begin position="160"/>
        <end position="219"/>
    </location>
</feature>
<gene>
    <name evidence="3" type="ORF">EVAR_25504_1</name>
</gene>
<protein>
    <submittedName>
        <fullName evidence="3">Uncharacterized protein</fullName>
    </submittedName>
</protein>
<dbReference type="OrthoDB" id="6919609at2759"/>
<accession>A0A4C1VMD0</accession>
<keyword evidence="4" id="KW-1185">Reference proteome</keyword>
<name>A0A4C1VMD0_EUMVA</name>
<dbReference type="EMBL" id="BGZK01000369">
    <property type="protein sequence ID" value="GBP39680.1"/>
    <property type="molecule type" value="Genomic_DNA"/>
</dbReference>
<reference evidence="3 4" key="1">
    <citation type="journal article" date="2019" name="Commun. Biol.">
        <title>The bagworm genome reveals a unique fibroin gene that provides high tensile strength.</title>
        <authorList>
            <person name="Kono N."/>
            <person name="Nakamura H."/>
            <person name="Ohtoshi R."/>
            <person name="Tomita M."/>
            <person name="Numata K."/>
            <person name="Arakawa K."/>
        </authorList>
    </citation>
    <scope>NUCLEOTIDE SEQUENCE [LARGE SCALE GENOMIC DNA]</scope>
</reference>
<feature type="signal peptide" evidence="2">
    <location>
        <begin position="1"/>
        <end position="19"/>
    </location>
</feature>
<feature type="region of interest" description="Disordered" evidence="1">
    <location>
        <begin position="303"/>
        <end position="335"/>
    </location>
</feature>
<feature type="chain" id="PRO_5020021367" evidence="2">
    <location>
        <begin position="20"/>
        <end position="384"/>
    </location>
</feature>
<organism evidence="3 4">
    <name type="scientific">Eumeta variegata</name>
    <name type="common">Bagworm moth</name>
    <name type="synonym">Eumeta japonica</name>
    <dbReference type="NCBI Taxonomy" id="151549"/>
    <lineage>
        <taxon>Eukaryota</taxon>
        <taxon>Metazoa</taxon>
        <taxon>Ecdysozoa</taxon>
        <taxon>Arthropoda</taxon>
        <taxon>Hexapoda</taxon>
        <taxon>Insecta</taxon>
        <taxon>Pterygota</taxon>
        <taxon>Neoptera</taxon>
        <taxon>Endopterygota</taxon>
        <taxon>Lepidoptera</taxon>
        <taxon>Glossata</taxon>
        <taxon>Ditrysia</taxon>
        <taxon>Tineoidea</taxon>
        <taxon>Psychidae</taxon>
        <taxon>Oiketicinae</taxon>
        <taxon>Eumeta</taxon>
    </lineage>
</organism>
<feature type="region of interest" description="Disordered" evidence="1">
    <location>
        <begin position="365"/>
        <end position="384"/>
    </location>
</feature>
<dbReference type="AlphaFoldDB" id="A0A4C1VMD0"/>
<proteinExistence type="predicted"/>
<dbReference type="Proteomes" id="UP000299102">
    <property type="component" value="Unassembled WGS sequence"/>
</dbReference>
<dbReference type="PROSITE" id="PS51257">
    <property type="entry name" value="PROKAR_LIPOPROTEIN"/>
    <property type="match status" value="1"/>
</dbReference>